<reference evidence="4 5" key="1">
    <citation type="submission" date="2017-10" db="EMBL/GenBank/DDBJ databases">
        <title>The draft genome sequence of Lewinella nigricans NBRC 102662.</title>
        <authorList>
            <person name="Wang K."/>
        </authorList>
    </citation>
    <scope>NUCLEOTIDE SEQUENCE [LARGE SCALE GENOMIC DNA]</scope>
    <source>
        <strain evidence="4 5">NBRC 102662</strain>
    </source>
</reference>
<sequence length="254" mass="29572">MKRIVIIEDEHFAAEHLEEMIRQVRPDADILVKLPTVRESVDWLKSHGEFDLIFTDIQLADGTCFEIFSEVVVRVPIIFTTAYDQYALRAFKVNSVDYLLKPIDKPALRMAFAKLEQLQPQAESPPAFSPGQIQQLLRSMQPEYKQRFAVKIGDHLKLIPTEEVLYFLSQHKLTYLFTESGKKYPVQYTLAELEELLDPRQFFRINRQMLLRDRAIEDVVSISNSRLKVKIPFAAKAVIVSRERCPDFRTWLDG</sequence>
<keyword evidence="4" id="KW-0238">DNA-binding</keyword>
<dbReference type="InterPro" id="IPR001789">
    <property type="entry name" value="Sig_transdc_resp-reg_receiver"/>
</dbReference>
<dbReference type="GO" id="GO:0003677">
    <property type="term" value="F:DNA binding"/>
    <property type="evidence" value="ECO:0007669"/>
    <property type="project" value="UniProtKB-KW"/>
</dbReference>
<dbReference type="GO" id="GO:0000156">
    <property type="term" value="F:phosphorelay response regulator activity"/>
    <property type="evidence" value="ECO:0007669"/>
    <property type="project" value="InterPro"/>
</dbReference>
<dbReference type="PANTHER" id="PTHR37299">
    <property type="entry name" value="TRANSCRIPTIONAL REGULATOR-RELATED"/>
    <property type="match status" value="1"/>
</dbReference>
<dbReference type="Proteomes" id="UP000223913">
    <property type="component" value="Unassembled WGS sequence"/>
</dbReference>
<dbReference type="SMART" id="SM00850">
    <property type="entry name" value="LytTR"/>
    <property type="match status" value="1"/>
</dbReference>
<dbReference type="Pfam" id="PF04397">
    <property type="entry name" value="LytTR"/>
    <property type="match status" value="1"/>
</dbReference>
<feature type="modified residue" description="4-aspartylphosphate" evidence="1">
    <location>
        <position position="56"/>
    </location>
</feature>
<name>A0A2D0MY27_FLAN2</name>
<dbReference type="InterPro" id="IPR007492">
    <property type="entry name" value="LytTR_DNA-bd_dom"/>
</dbReference>
<keyword evidence="5" id="KW-1185">Reference proteome</keyword>
<accession>A0A2D0MY27</accession>
<comment type="caution">
    <text evidence="4">The sequence shown here is derived from an EMBL/GenBank/DDBJ whole genome shotgun (WGS) entry which is preliminary data.</text>
</comment>
<dbReference type="InterPro" id="IPR011006">
    <property type="entry name" value="CheY-like_superfamily"/>
</dbReference>
<dbReference type="SUPFAM" id="SSF52172">
    <property type="entry name" value="CheY-like"/>
    <property type="match status" value="1"/>
</dbReference>
<dbReference type="RefSeq" id="WP_099155570.1">
    <property type="nucleotide sequence ID" value="NZ_PDUD01000065.1"/>
</dbReference>
<dbReference type="Gene3D" id="2.40.50.1020">
    <property type="entry name" value="LytTr DNA-binding domain"/>
    <property type="match status" value="1"/>
</dbReference>
<dbReference type="PANTHER" id="PTHR37299:SF1">
    <property type="entry name" value="STAGE 0 SPORULATION PROTEIN A HOMOLOG"/>
    <property type="match status" value="1"/>
</dbReference>
<dbReference type="EMBL" id="PDUD01000065">
    <property type="protein sequence ID" value="PHN01038.1"/>
    <property type="molecule type" value="Genomic_DNA"/>
</dbReference>
<dbReference type="InterPro" id="IPR046947">
    <property type="entry name" value="LytR-like"/>
</dbReference>
<feature type="domain" description="Response regulatory" evidence="2">
    <location>
        <begin position="3"/>
        <end position="116"/>
    </location>
</feature>
<dbReference type="Gene3D" id="3.40.50.2300">
    <property type="match status" value="1"/>
</dbReference>
<organism evidence="4 5">
    <name type="scientific">Flavilitoribacter nigricans (strain ATCC 23147 / DSM 23189 / NBRC 102662 / NCIMB 1420 / SS-2)</name>
    <name type="common">Lewinella nigricans</name>
    <dbReference type="NCBI Taxonomy" id="1122177"/>
    <lineage>
        <taxon>Bacteria</taxon>
        <taxon>Pseudomonadati</taxon>
        <taxon>Bacteroidota</taxon>
        <taxon>Saprospiria</taxon>
        <taxon>Saprospirales</taxon>
        <taxon>Lewinellaceae</taxon>
        <taxon>Flavilitoribacter</taxon>
    </lineage>
</organism>
<gene>
    <name evidence="4" type="ORF">CRP01_39225</name>
</gene>
<proteinExistence type="predicted"/>
<evidence type="ECO:0000259" key="2">
    <source>
        <dbReference type="PROSITE" id="PS50110"/>
    </source>
</evidence>
<dbReference type="AlphaFoldDB" id="A0A2D0MY27"/>
<dbReference type="PROSITE" id="PS50930">
    <property type="entry name" value="HTH_LYTTR"/>
    <property type="match status" value="1"/>
</dbReference>
<protein>
    <submittedName>
        <fullName evidence="4">DNA-binding response regulator</fullName>
    </submittedName>
</protein>
<evidence type="ECO:0000313" key="4">
    <source>
        <dbReference type="EMBL" id="PHN01038.1"/>
    </source>
</evidence>
<dbReference type="OrthoDB" id="646623at2"/>
<dbReference type="PROSITE" id="PS50110">
    <property type="entry name" value="RESPONSE_REGULATORY"/>
    <property type="match status" value="1"/>
</dbReference>
<feature type="domain" description="HTH LytTR-type" evidence="3">
    <location>
        <begin position="148"/>
        <end position="254"/>
    </location>
</feature>
<dbReference type="SMART" id="SM00448">
    <property type="entry name" value="REC"/>
    <property type="match status" value="1"/>
</dbReference>
<evidence type="ECO:0000256" key="1">
    <source>
        <dbReference type="PROSITE-ProRule" id="PRU00169"/>
    </source>
</evidence>
<evidence type="ECO:0000259" key="3">
    <source>
        <dbReference type="PROSITE" id="PS50930"/>
    </source>
</evidence>
<evidence type="ECO:0000313" key="5">
    <source>
        <dbReference type="Proteomes" id="UP000223913"/>
    </source>
</evidence>
<dbReference type="Pfam" id="PF00072">
    <property type="entry name" value="Response_reg"/>
    <property type="match status" value="1"/>
</dbReference>
<keyword evidence="1" id="KW-0597">Phosphoprotein</keyword>
<dbReference type="FunFam" id="3.40.50.2300:FF:000361">
    <property type="entry name" value="Two-component system response regulator"/>
    <property type="match status" value="1"/>
</dbReference>